<organism evidence="1">
    <name type="scientific">Anguilla anguilla</name>
    <name type="common">European freshwater eel</name>
    <name type="synonym">Muraena anguilla</name>
    <dbReference type="NCBI Taxonomy" id="7936"/>
    <lineage>
        <taxon>Eukaryota</taxon>
        <taxon>Metazoa</taxon>
        <taxon>Chordata</taxon>
        <taxon>Craniata</taxon>
        <taxon>Vertebrata</taxon>
        <taxon>Euteleostomi</taxon>
        <taxon>Actinopterygii</taxon>
        <taxon>Neopterygii</taxon>
        <taxon>Teleostei</taxon>
        <taxon>Anguilliformes</taxon>
        <taxon>Anguillidae</taxon>
        <taxon>Anguilla</taxon>
    </lineage>
</organism>
<proteinExistence type="predicted"/>
<accession>A0A0E9TGC3</accession>
<dbReference type="EMBL" id="GBXM01056070">
    <property type="protein sequence ID" value="JAH52507.1"/>
    <property type="molecule type" value="Transcribed_RNA"/>
</dbReference>
<evidence type="ECO:0000313" key="1">
    <source>
        <dbReference type="EMBL" id="JAH52507.1"/>
    </source>
</evidence>
<dbReference type="AlphaFoldDB" id="A0A0E9TGC3"/>
<name>A0A0E9TGC3_ANGAN</name>
<reference evidence="1" key="1">
    <citation type="submission" date="2014-11" db="EMBL/GenBank/DDBJ databases">
        <authorList>
            <person name="Amaro Gonzalez C."/>
        </authorList>
    </citation>
    <scope>NUCLEOTIDE SEQUENCE</scope>
</reference>
<protein>
    <submittedName>
        <fullName evidence="1">Uncharacterized protein</fullName>
    </submittedName>
</protein>
<reference evidence="1" key="2">
    <citation type="journal article" date="2015" name="Fish Shellfish Immunol.">
        <title>Early steps in the European eel (Anguilla anguilla)-Vibrio vulnificus interaction in the gills: Role of the RtxA13 toxin.</title>
        <authorList>
            <person name="Callol A."/>
            <person name="Pajuelo D."/>
            <person name="Ebbesson L."/>
            <person name="Teles M."/>
            <person name="MacKenzie S."/>
            <person name="Amaro C."/>
        </authorList>
    </citation>
    <scope>NUCLEOTIDE SEQUENCE</scope>
</reference>
<sequence>MRELYLCAATQSYPHRKKTLDIYIF</sequence>